<comment type="caution">
    <text evidence="2">The sequence shown here is derived from an EMBL/GenBank/DDBJ whole genome shotgun (WGS) entry which is preliminary data.</text>
</comment>
<evidence type="ECO:0000313" key="3">
    <source>
        <dbReference type="Proteomes" id="UP001465976"/>
    </source>
</evidence>
<gene>
    <name evidence="2" type="ORF">V5O48_001849</name>
</gene>
<feature type="compositionally biased region" description="Low complexity" evidence="1">
    <location>
        <begin position="98"/>
        <end position="108"/>
    </location>
</feature>
<organism evidence="2 3">
    <name type="scientific">Marasmius crinis-equi</name>
    <dbReference type="NCBI Taxonomy" id="585013"/>
    <lineage>
        <taxon>Eukaryota</taxon>
        <taxon>Fungi</taxon>
        <taxon>Dikarya</taxon>
        <taxon>Basidiomycota</taxon>
        <taxon>Agaricomycotina</taxon>
        <taxon>Agaricomycetes</taxon>
        <taxon>Agaricomycetidae</taxon>
        <taxon>Agaricales</taxon>
        <taxon>Marasmiineae</taxon>
        <taxon>Marasmiaceae</taxon>
        <taxon>Marasmius</taxon>
    </lineage>
</organism>
<dbReference type="EMBL" id="JBAHYK010000038">
    <property type="protein sequence ID" value="KAL0580139.1"/>
    <property type="molecule type" value="Genomic_DNA"/>
</dbReference>
<evidence type="ECO:0000313" key="2">
    <source>
        <dbReference type="EMBL" id="KAL0580139.1"/>
    </source>
</evidence>
<name>A0ABR3FXR7_9AGAR</name>
<evidence type="ECO:0000256" key="1">
    <source>
        <dbReference type="SAM" id="MobiDB-lite"/>
    </source>
</evidence>
<sequence length="524" mass="57398">MPSISDFQDNLILTSVFREGLLSHAYRVDIQKHGATVCAHVPPVSRTQTCVCMYRVPGGVKGKGEDHIANVALHALLPSTIRVHPGHALTESGKDRTTGSPSGTSSEGDWNDSARGERHVDFSDTYKCNPPTNFYAQWRAGPGILAPDPHLTCSNEASSVEDSRPTQVKETDDRGHYVVDAFGVPHFPPASNSHHHQYCQPPEPPSNSTLQSIKDLSAFGEWLSPNIFEGMEYQQIAELMKIFDEEDTGNAPFKLCVYPSISRAQLDYIAGSHDSLQTSFYAGNLSCAGSQNISTPHSDSEMVQSSSRDGRSCYRLTDNSVGPAVSSVEPSQMVPSLDRDLRCTSQDIPSLLNLRGPDQPFHHELPATEYVGDFGITGDWVPGPGLLTNDARSAIRSSTCTEGMFVSSNITKPSYGSYPPHFSSPFLQYSFCHDQLPSLNMTEAGAHTILEANLRSDSADSQSPSIPIHQYSVERSTASVSRNAWIPSTTRTGRGQYWDTQQYTGNEQLFPVQSSPVHYYAYAE</sequence>
<keyword evidence="3" id="KW-1185">Reference proteome</keyword>
<feature type="region of interest" description="Disordered" evidence="1">
    <location>
        <begin position="86"/>
        <end position="116"/>
    </location>
</feature>
<reference evidence="2 3" key="1">
    <citation type="submission" date="2024-02" db="EMBL/GenBank/DDBJ databases">
        <title>A draft genome for the cacao thread blight pathogen Marasmius crinis-equi.</title>
        <authorList>
            <person name="Cohen S.P."/>
            <person name="Baruah I.K."/>
            <person name="Amoako-Attah I."/>
            <person name="Bukari Y."/>
            <person name="Meinhardt L.W."/>
            <person name="Bailey B.A."/>
        </authorList>
    </citation>
    <scope>NUCLEOTIDE SEQUENCE [LARGE SCALE GENOMIC DNA]</scope>
    <source>
        <strain evidence="2 3">GH-76</strain>
    </source>
</reference>
<accession>A0ABR3FXR7</accession>
<dbReference type="Proteomes" id="UP001465976">
    <property type="component" value="Unassembled WGS sequence"/>
</dbReference>
<proteinExistence type="predicted"/>
<protein>
    <submittedName>
        <fullName evidence="2">Uncharacterized protein</fullName>
    </submittedName>
</protein>